<dbReference type="GO" id="GO:0005315">
    <property type="term" value="F:phosphate transmembrane transporter activity"/>
    <property type="evidence" value="ECO:0007669"/>
    <property type="project" value="InterPro"/>
</dbReference>
<evidence type="ECO:0000256" key="6">
    <source>
        <dbReference type="ARBA" id="ARBA00022692"/>
    </source>
</evidence>
<dbReference type="EMBL" id="MLJW01002923">
    <property type="protein sequence ID" value="OIQ73291.1"/>
    <property type="molecule type" value="Genomic_DNA"/>
</dbReference>
<comment type="subcellular location">
    <subcellularLocation>
        <location evidence="1">Cell membrane</location>
        <topology evidence="1">Multi-pass membrane protein</topology>
    </subcellularLocation>
</comment>
<feature type="transmembrane region" description="Helical" evidence="9">
    <location>
        <begin position="305"/>
        <end position="323"/>
    </location>
</feature>
<dbReference type="InterPro" id="IPR000515">
    <property type="entry name" value="MetI-like"/>
</dbReference>
<reference evidence="11" key="1">
    <citation type="submission" date="2016-10" db="EMBL/GenBank/DDBJ databases">
        <title>Sequence of Gallionella enrichment culture.</title>
        <authorList>
            <person name="Poehlein A."/>
            <person name="Muehling M."/>
            <person name="Daniel R."/>
        </authorList>
    </citation>
    <scope>NUCLEOTIDE SEQUENCE</scope>
</reference>
<feature type="transmembrane region" description="Helical" evidence="9">
    <location>
        <begin position="329"/>
        <end position="348"/>
    </location>
</feature>
<accession>A0A1J5Q749</accession>
<keyword evidence="7 9" id="KW-1133">Transmembrane helix</keyword>
<keyword evidence="4" id="KW-1003">Cell membrane</keyword>
<evidence type="ECO:0000256" key="7">
    <source>
        <dbReference type="ARBA" id="ARBA00022989"/>
    </source>
</evidence>
<dbReference type="NCBIfam" id="TIGR00974">
    <property type="entry name" value="3a0107s02c"/>
    <property type="match status" value="1"/>
</dbReference>
<organism evidence="11">
    <name type="scientific">mine drainage metagenome</name>
    <dbReference type="NCBI Taxonomy" id="410659"/>
    <lineage>
        <taxon>unclassified sequences</taxon>
        <taxon>metagenomes</taxon>
        <taxon>ecological metagenomes</taxon>
    </lineage>
</organism>
<evidence type="ECO:0000259" key="10">
    <source>
        <dbReference type="PROSITE" id="PS50928"/>
    </source>
</evidence>
<keyword evidence="5" id="KW-0592">Phosphate transport</keyword>
<feature type="transmembrane region" description="Helical" evidence="9">
    <location>
        <begin position="84"/>
        <end position="107"/>
    </location>
</feature>
<keyword evidence="3" id="KW-0813">Transport</keyword>
<dbReference type="InterPro" id="IPR035906">
    <property type="entry name" value="MetI-like_sf"/>
</dbReference>
<dbReference type="InterPro" id="IPR005672">
    <property type="entry name" value="Phosphate_PstA"/>
</dbReference>
<evidence type="ECO:0000256" key="1">
    <source>
        <dbReference type="ARBA" id="ARBA00004651"/>
    </source>
</evidence>
<feature type="domain" description="ABC transmembrane type-1" evidence="10">
    <location>
        <begin position="141"/>
        <end position="344"/>
    </location>
</feature>
<comment type="similarity">
    <text evidence="2">Belongs to the binding-protein-dependent transport system permease family. CysTW subfamily.</text>
</comment>
<evidence type="ECO:0000256" key="2">
    <source>
        <dbReference type="ARBA" id="ARBA00007069"/>
    </source>
</evidence>
<dbReference type="PANTHER" id="PTHR42922:SF1">
    <property type="entry name" value="PHOSPHATE TRANSPORT SYSTEM PERMEASE PROTEIN PSTA"/>
    <property type="match status" value="1"/>
</dbReference>
<evidence type="ECO:0000256" key="9">
    <source>
        <dbReference type="SAM" id="Phobius"/>
    </source>
</evidence>
<feature type="transmembrane region" description="Helical" evidence="9">
    <location>
        <begin position="179"/>
        <end position="202"/>
    </location>
</feature>
<gene>
    <name evidence="11" type="primary">pstA_16</name>
    <name evidence="11" type="ORF">GALL_450740</name>
</gene>
<dbReference type="PANTHER" id="PTHR42922">
    <property type="entry name" value="PHOSPHATE TRANSPORT SYSTEM PERMEASE PROTEIN PSTA"/>
    <property type="match status" value="1"/>
</dbReference>
<dbReference type="InterPro" id="IPR051408">
    <property type="entry name" value="Phosphate_transprt_permease"/>
</dbReference>
<dbReference type="AlphaFoldDB" id="A0A1J5Q749"/>
<comment type="caution">
    <text evidence="11">The sequence shown here is derived from an EMBL/GenBank/DDBJ whole genome shotgun (WGS) entry which is preliminary data.</text>
</comment>
<name>A0A1J5Q749_9ZZZZ</name>
<sequence length="353" mass="37096">MTQILESKMKVPAPGKPWKLAPRAFIPDFIVFLGAFAAAAATVAFTGFSGKLALVVLFAVYSTVGSMLLAFWRRGTTAMSNAMASSFVYLCIALVAFPLFSVIFTVVSRGMHALRINTFTQDMASTQPDAPFNQGGALHAILGTVILVILATIISVPIGVLTGLYLTEIKGRAEGLIRFLVQAMSGVPSIVAGLFIYAVWIVSGHGGFSGFSGAVALSILMLPTVARTAEEVLRLIPSDLREAGLALGGTQWRTVVMVVLPAARSGLITATVLGIARVAGETAPLLLTIFGTTAKHFNPFVGPMSALPLYVFQLLATGLNVAIDRAWTGALVLLILVSVLFTLARAVGGRSKS</sequence>
<dbReference type="GO" id="GO:0035435">
    <property type="term" value="P:phosphate ion transmembrane transport"/>
    <property type="evidence" value="ECO:0007669"/>
    <property type="project" value="InterPro"/>
</dbReference>
<protein>
    <submittedName>
        <fullName evidence="11">Phosphate transport system permease protein PstA</fullName>
    </submittedName>
</protein>
<keyword evidence="6 9" id="KW-0812">Transmembrane</keyword>
<evidence type="ECO:0000256" key="3">
    <source>
        <dbReference type="ARBA" id="ARBA00022448"/>
    </source>
</evidence>
<keyword evidence="8 9" id="KW-0472">Membrane</keyword>
<proteinExistence type="inferred from homology"/>
<evidence type="ECO:0000256" key="4">
    <source>
        <dbReference type="ARBA" id="ARBA00022475"/>
    </source>
</evidence>
<dbReference type="Gene3D" id="1.10.3720.10">
    <property type="entry name" value="MetI-like"/>
    <property type="match status" value="1"/>
</dbReference>
<feature type="transmembrane region" description="Helical" evidence="9">
    <location>
        <begin position="25"/>
        <end position="46"/>
    </location>
</feature>
<dbReference type="SUPFAM" id="SSF161098">
    <property type="entry name" value="MetI-like"/>
    <property type="match status" value="1"/>
</dbReference>
<evidence type="ECO:0000256" key="8">
    <source>
        <dbReference type="ARBA" id="ARBA00023136"/>
    </source>
</evidence>
<dbReference type="CDD" id="cd06261">
    <property type="entry name" value="TM_PBP2"/>
    <property type="match status" value="1"/>
</dbReference>
<dbReference type="PROSITE" id="PS50928">
    <property type="entry name" value="ABC_TM1"/>
    <property type="match status" value="1"/>
</dbReference>
<evidence type="ECO:0000256" key="5">
    <source>
        <dbReference type="ARBA" id="ARBA00022592"/>
    </source>
</evidence>
<feature type="transmembrane region" description="Helical" evidence="9">
    <location>
        <begin position="52"/>
        <end position="72"/>
    </location>
</feature>
<dbReference type="GO" id="GO:0005886">
    <property type="term" value="C:plasma membrane"/>
    <property type="evidence" value="ECO:0007669"/>
    <property type="project" value="UniProtKB-SubCell"/>
</dbReference>
<feature type="transmembrane region" description="Helical" evidence="9">
    <location>
        <begin position="140"/>
        <end position="167"/>
    </location>
</feature>
<dbReference type="Pfam" id="PF00528">
    <property type="entry name" value="BPD_transp_1"/>
    <property type="match status" value="1"/>
</dbReference>
<evidence type="ECO:0000313" key="11">
    <source>
        <dbReference type="EMBL" id="OIQ73291.1"/>
    </source>
</evidence>